<accession>A0ABV5WN79</accession>
<dbReference type="CDD" id="cd00609">
    <property type="entry name" value="AAT_like"/>
    <property type="match status" value="1"/>
</dbReference>
<dbReference type="PANTHER" id="PTHR46383:SF4">
    <property type="entry name" value="AMINOTRANSFERASE"/>
    <property type="match status" value="1"/>
</dbReference>
<keyword evidence="5" id="KW-0663">Pyridoxal phosphate</keyword>
<keyword evidence="4 6" id="KW-0808">Transferase</keyword>
<comment type="cofactor">
    <cofactor evidence="1 6">
        <name>pyridoxal 5'-phosphate</name>
        <dbReference type="ChEBI" id="CHEBI:597326"/>
    </cofactor>
</comment>
<dbReference type="Proteomes" id="UP001589609">
    <property type="component" value="Unassembled WGS sequence"/>
</dbReference>
<keyword evidence="9" id="KW-1185">Reference proteome</keyword>
<proteinExistence type="inferred from homology"/>
<dbReference type="Gene3D" id="3.40.640.10">
    <property type="entry name" value="Type I PLP-dependent aspartate aminotransferase-like (Major domain)"/>
    <property type="match status" value="1"/>
</dbReference>
<dbReference type="InterPro" id="IPR015424">
    <property type="entry name" value="PyrdxlP-dep_Trfase"/>
</dbReference>
<protein>
    <recommendedName>
        <fullName evidence="6">Aminotransferase</fullName>
        <ecNumber evidence="6">2.6.1.-</ecNumber>
    </recommendedName>
</protein>
<dbReference type="EMBL" id="JBHMAF010000196">
    <property type="protein sequence ID" value="MFB9762090.1"/>
    <property type="molecule type" value="Genomic_DNA"/>
</dbReference>
<dbReference type="InterPro" id="IPR004839">
    <property type="entry name" value="Aminotransferase_I/II_large"/>
</dbReference>
<organism evidence="8 9">
    <name type="scientific">Ectobacillus funiculus</name>
    <dbReference type="NCBI Taxonomy" id="137993"/>
    <lineage>
        <taxon>Bacteria</taxon>
        <taxon>Bacillati</taxon>
        <taxon>Bacillota</taxon>
        <taxon>Bacilli</taxon>
        <taxon>Bacillales</taxon>
        <taxon>Bacillaceae</taxon>
        <taxon>Ectobacillus</taxon>
    </lineage>
</organism>
<dbReference type="PANTHER" id="PTHR46383">
    <property type="entry name" value="ASPARTATE AMINOTRANSFERASE"/>
    <property type="match status" value="1"/>
</dbReference>
<dbReference type="NCBIfam" id="NF005817">
    <property type="entry name" value="PRK07683.1"/>
    <property type="match status" value="1"/>
</dbReference>
<dbReference type="SUPFAM" id="SSF53383">
    <property type="entry name" value="PLP-dependent transferases"/>
    <property type="match status" value="1"/>
</dbReference>
<evidence type="ECO:0000313" key="8">
    <source>
        <dbReference type="EMBL" id="MFB9762090.1"/>
    </source>
</evidence>
<reference evidence="8 9" key="1">
    <citation type="submission" date="2024-09" db="EMBL/GenBank/DDBJ databases">
        <authorList>
            <person name="Sun Q."/>
            <person name="Mori K."/>
        </authorList>
    </citation>
    <scope>NUCLEOTIDE SEQUENCE [LARGE SCALE GENOMIC DNA]</scope>
    <source>
        <strain evidence="8 9">JCM 11201</strain>
    </source>
</reference>
<evidence type="ECO:0000256" key="3">
    <source>
        <dbReference type="ARBA" id="ARBA00022576"/>
    </source>
</evidence>
<dbReference type="InterPro" id="IPR015421">
    <property type="entry name" value="PyrdxlP-dep_Trfase_major"/>
</dbReference>
<evidence type="ECO:0000313" key="9">
    <source>
        <dbReference type="Proteomes" id="UP001589609"/>
    </source>
</evidence>
<comment type="similarity">
    <text evidence="2 6">Belongs to the class-I pyridoxal-phosphate-dependent aminotransferase family.</text>
</comment>
<keyword evidence="3 6" id="KW-0032">Aminotransferase</keyword>
<evidence type="ECO:0000256" key="1">
    <source>
        <dbReference type="ARBA" id="ARBA00001933"/>
    </source>
</evidence>
<evidence type="ECO:0000259" key="7">
    <source>
        <dbReference type="Pfam" id="PF00155"/>
    </source>
</evidence>
<evidence type="ECO:0000256" key="2">
    <source>
        <dbReference type="ARBA" id="ARBA00007441"/>
    </source>
</evidence>
<dbReference type="PROSITE" id="PS00105">
    <property type="entry name" value="AA_TRANSFER_CLASS_1"/>
    <property type="match status" value="1"/>
</dbReference>
<name>A0ABV5WN79_9BACI</name>
<dbReference type="Pfam" id="PF00155">
    <property type="entry name" value="Aminotran_1_2"/>
    <property type="match status" value="1"/>
</dbReference>
<comment type="caution">
    <text evidence="8">The sequence shown here is derived from an EMBL/GenBank/DDBJ whole genome shotgun (WGS) entry which is preliminary data.</text>
</comment>
<dbReference type="RefSeq" id="WP_379952095.1">
    <property type="nucleotide sequence ID" value="NZ_JBHMAF010000196.1"/>
</dbReference>
<gene>
    <name evidence="8" type="ORF">ACFFMS_28085</name>
</gene>
<evidence type="ECO:0000256" key="4">
    <source>
        <dbReference type="ARBA" id="ARBA00022679"/>
    </source>
</evidence>
<dbReference type="EC" id="2.6.1.-" evidence="6"/>
<dbReference type="Gene3D" id="3.90.1150.10">
    <property type="entry name" value="Aspartate Aminotransferase, domain 1"/>
    <property type="match status" value="1"/>
</dbReference>
<dbReference type="InterPro" id="IPR050596">
    <property type="entry name" value="AspAT/PAT-like"/>
</dbReference>
<dbReference type="InterPro" id="IPR015422">
    <property type="entry name" value="PyrdxlP-dep_Trfase_small"/>
</dbReference>
<sequence>MEHLLNPRVKNIQISGIRQFFNMIQEYDNVVSLTIGQPDFPTPSLVKEAGKRAITENITSYTHNAGILELRQAASAFVKERYGLNYDAANEVIVTTGASEAIDIAFRTILDEGAEVILPAPIYPGYEPIIRLMGAKPVFVDVRESGFRLTAKALEQAITANTRCVVLPYPSNPTGVTLNKEELQEIVNVLEAKDIFVISDEIYSELVYEGAHSSIAQFPSMRDKTIVINGLSKSHSMTGWRIGFLFAPAYIAKEILKVHQYNVTCASSVSQYAAIEALTAAKDAPRMMRHQYKRRRDYVYHRLTSMGLSVEQPTGAFYIFPSIKQFETSSFDFAMRLVKEAGVAVVPGTAFSEYGEGYLRLSYAYSLETLKDGCDRIEQFLQEKI</sequence>
<evidence type="ECO:0000256" key="5">
    <source>
        <dbReference type="ARBA" id="ARBA00022898"/>
    </source>
</evidence>
<feature type="domain" description="Aminotransferase class I/classII large" evidence="7">
    <location>
        <begin position="29"/>
        <end position="377"/>
    </location>
</feature>
<dbReference type="GO" id="GO:0008483">
    <property type="term" value="F:transaminase activity"/>
    <property type="evidence" value="ECO:0007669"/>
    <property type="project" value="UniProtKB-KW"/>
</dbReference>
<dbReference type="PRINTS" id="PR00753">
    <property type="entry name" value="ACCSYNTHASE"/>
</dbReference>
<dbReference type="InterPro" id="IPR004838">
    <property type="entry name" value="NHTrfase_class1_PyrdxlP-BS"/>
</dbReference>
<evidence type="ECO:0000256" key="6">
    <source>
        <dbReference type="RuleBase" id="RU000481"/>
    </source>
</evidence>